<dbReference type="KEGG" id="acan:ACA1_350490"/>
<dbReference type="EMBL" id="KB007802">
    <property type="protein sequence ID" value="ELR25594.1"/>
    <property type="molecule type" value="Genomic_DNA"/>
</dbReference>
<feature type="compositionally biased region" description="Polar residues" evidence="1">
    <location>
        <begin position="360"/>
        <end position="372"/>
    </location>
</feature>
<dbReference type="RefSeq" id="XP_004357703.1">
    <property type="nucleotide sequence ID" value="XM_004357646.1"/>
</dbReference>
<feature type="compositionally biased region" description="Polar residues" evidence="1">
    <location>
        <begin position="113"/>
        <end position="135"/>
    </location>
</feature>
<feature type="region of interest" description="Disordered" evidence="1">
    <location>
        <begin position="358"/>
        <end position="378"/>
    </location>
</feature>
<evidence type="ECO:0000313" key="2">
    <source>
        <dbReference type="EMBL" id="ELR25594.1"/>
    </source>
</evidence>
<dbReference type="VEuPathDB" id="AmoebaDB:ACA1_350490"/>
<dbReference type="Proteomes" id="UP000011083">
    <property type="component" value="Unassembled WGS sequence"/>
</dbReference>
<organism evidence="2 3">
    <name type="scientific">Acanthamoeba castellanii (strain ATCC 30010 / Neff)</name>
    <dbReference type="NCBI Taxonomy" id="1257118"/>
    <lineage>
        <taxon>Eukaryota</taxon>
        <taxon>Amoebozoa</taxon>
        <taxon>Discosea</taxon>
        <taxon>Longamoebia</taxon>
        <taxon>Centramoebida</taxon>
        <taxon>Acanthamoebidae</taxon>
        <taxon>Acanthamoeba</taxon>
    </lineage>
</organism>
<keyword evidence="3" id="KW-1185">Reference proteome</keyword>
<dbReference type="Gene3D" id="3.80.10.10">
    <property type="entry name" value="Ribonuclease Inhibitor"/>
    <property type="match status" value="1"/>
</dbReference>
<feature type="compositionally biased region" description="Low complexity" evidence="1">
    <location>
        <begin position="320"/>
        <end position="330"/>
    </location>
</feature>
<dbReference type="InterPro" id="IPR032675">
    <property type="entry name" value="LRR_dom_sf"/>
</dbReference>
<gene>
    <name evidence="2" type="ORF">ACA1_350490</name>
</gene>
<evidence type="ECO:0000313" key="3">
    <source>
        <dbReference type="Proteomes" id="UP000011083"/>
    </source>
</evidence>
<dbReference type="AlphaFoldDB" id="L8HJ33"/>
<feature type="region of interest" description="Disordered" evidence="1">
    <location>
        <begin position="107"/>
        <end position="168"/>
    </location>
</feature>
<feature type="region of interest" description="Disordered" evidence="1">
    <location>
        <begin position="473"/>
        <end position="511"/>
    </location>
</feature>
<dbReference type="SUPFAM" id="SSF52047">
    <property type="entry name" value="RNI-like"/>
    <property type="match status" value="1"/>
</dbReference>
<evidence type="ECO:0000256" key="1">
    <source>
        <dbReference type="SAM" id="MobiDB-lite"/>
    </source>
</evidence>
<evidence type="ECO:0008006" key="4">
    <source>
        <dbReference type="Google" id="ProtNLM"/>
    </source>
</evidence>
<feature type="region of interest" description="Disordered" evidence="1">
    <location>
        <begin position="317"/>
        <end position="339"/>
    </location>
</feature>
<name>L8HJ33_ACACF</name>
<proteinExistence type="predicted"/>
<sequence length="642" mass="70387">MMCIRWSTHAWGDFMESNRWGFRFVETDIASFEARTKHMGTASLLPALLPSTEPREAIRLLRDARTHLFNAWQSNSDDFSTLRQLGVCNFELAQRIEKRWQEKRSAAAAGSMRLSSSGQRRLQDSSNSETDSVTSLGDGDGSEAETSTILKRHDLSATPTHVPRQRYQVKTEEQKEIQMLAEQAVDNFKKAATIRPEDSMIRVQLGLAHVMRARCRAQRQEDFYLAAQIFEERLAQGNTGLVLERVLYPALQSRGEELSGFLRMLYHSTPLVLFFARHMGPATVVDDGESRPSRTMTEGVADAIAVWESQQLTELKLSQSTRSTDSTTRSKPAAAAPELQQSGDKAFWGLLKEEQKRDAAQQQTTTVGPKTNNGGGGGDDDVGWCLDFAESGEVLTDPAVLTLQSLFDNTPRHRLHGLAIASMSFAGCDLLTDTSLASLFRFLRRTQHDADQALTTAASASAAVANHIDAPQLGSSASVGKQKRSSEKPNKKQAALNKTAVADHNAEPQRTARVFPEEVDLAMCNITDATLLQIAGGGGGEADETSSSSSPVNNHRLRRIRLDGCRTVTGGAIAALLARCPNLEKLAARDCPAIAWSKKTVTQALKQATQLRVLDVRGSDVSEKWVQATKKNSTQLSILHSL</sequence>
<accession>L8HJ33</accession>
<reference evidence="2 3" key="1">
    <citation type="journal article" date="2013" name="Genome Biol.">
        <title>Genome of Acanthamoeba castellanii highlights extensive lateral gene transfer and early evolution of tyrosine kinase signaling.</title>
        <authorList>
            <person name="Clarke M."/>
            <person name="Lohan A.J."/>
            <person name="Liu B."/>
            <person name="Lagkouvardos I."/>
            <person name="Roy S."/>
            <person name="Zafar N."/>
            <person name="Bertelli C."/>
            <person name="Schilde C."/>
            <person name="Kianianmomeni A."/>
            <person name="Burglin T.R."/>
            <person name="Frech C."/>
            <person name="Turcotte B."/>
            <person name="Kopec K.O."/>
            <person name="Synnott J.M."/>
            <person name="Choo C."/>
            <person name="Paponov I."/>
            <person name="Finkler A."/>
            <person name="Soon Heng Tan C."/>
            <person name="Hutchins A.P."/>
            <person name="Weinmeier T."/>
            <person name="Rattei T."/>
            <person name="Chu J.S."/>
            <person name="Gimenez G."/>
            <person name="Irimia M."/>
            <person name="Rigden D.J."/>
            <person name="Fitzpatrick D.A."/>
            <person name="Lorenzo-Morales J."/>
            <person name="Bateman A."/>
            <person name="Chiu C.H."/>
            <person name="Tang P."/>
            <person name="Hegemann P."/>
            <person name="Fromm H."/>
            <person name="Raoult D."/>
            <person name="Greub G."/>
            <person name="Miranda-Saavedra D."/>
            <person name="Chen N."/>
            <person name="Nash P."/>
            <person name="Ginger M.L."/>
            <person name="Horn M."/>
            <person name="Schaap P."/>
            <person name="Caler L."/>
            <person name="Loftus B."/>
        </authorList>
    </citation>
    <scope>NUCLEOTIDE SEQUENCE [LARGE SCALE GENOMIC DNA]</scope>
    <source>
        <strain evidence="2 3">Neff</strain>
    </source>
</reference>
<dbReference type="GeneID" id="14926657"/>
<protein>
    <recommendedName>
        <fullName evidence="4">Leucine rich repeat domain containing protein</fullName>
    </recommendedName>
</protein>